<protein>
    <submittedName>
        <fullName evidence="2">Uncharacterized protein</fullName>
    </submittedName>
</protein>
<organism evidence="2 3">
    <name type="scientific">Paracidovorax cattleyae</name>
    <dbReference type="NCBI Taxonomy" id="80868"/>
    <lineage>
        <taxon>Bacteria</taxon>
        <taxon>Pseudomonadati</taxon>
        <taxon>Pseudomonadota</taxon>
        <taxon>Betaproteobacteria</taxon>
        <taxon>Burkholderiales</taxon>
        <taxon>Comamonadaceae</taxon>
        <taxon>Paracidovorax</taxon>
    </lineage>
</organism>
<dbReference type="EMBL" id="FNJL01000010">
    <property type="protein sequence ID" value="SDP28300.1"/>
    <property type="molecule type" value="Genomic_DNA"/>
</dbReference>
<proteinExistence type="predicted"/>
<sequence>MPTTSTLITKDRVKAWSTCSDGYRWFLENYPAGQGEFVPLYQHLVRDKRGSDADWLMGKLFPEIDDTGLRVKLVTQIAGADAELIAEQEAAGANAATTGDWANAATTGKGANAATTGEGANAA</sequence>
<name>A0A1H0RFY4_9BURK</name>
<feature type="region of interest" description="Disordered" evidence="1">
    <location>
        <begin position="98"/>
        <end position="123"/>
    </location>
</feature>
<dbReference type="AlphaFoldDB" id="A0A1H0RFY4"/>
<evidence type="ECO:0000256" key="1">
    <source>
        <dbReference type="SAM" id="MobiDB-lite"/>
    </source>
</evidence>
<evidence type="ECO:0000313" key="2">
    <source>
        <dbReference type="EMBL" id="SDP28300.1"/>
    </source>
</evidence>
<reference evidence="3" key="1">
    <citation type="submission" date="2016-10" db="EMBL/GenBank/DDBJ databases">
        <authorList>
            <person name="Varghese N."/>
            <person name="Submissions S."/>
        </authorList>
    </citation>
    <scope>NUCLEOTIDE SEQUENCE [LARGE SCALE GENOMIC DNA]</scope>
    <source>
        <strain evidence="3">DSM 17101</strain>
    </source>
</reference>
<evidence type="ECO:0000313" key="3">
    <source>
        <dbReference type="Proteomes" id="UP000199317"/>
    </source>
</evidence>
<accession>A0A1H0RFY4</accession>
<feature type="non-terminal residue" evidence="2">
    <location>
        <position position="123"/>
    </location>
</feature>
<dbReference type="Proteomes" id="UP000199317">
    <property type="component" value="Unassembled WGS sequence"/>
</dbReference>
<gene>
    <name evidence="2" type="ORF">SAMN04489708_11042</name>
</gene>
<keyword evidence="3" id="KW-1185">Reference proteome</keyword>